<sequence length="751" mass="82832">MDDLFSQSPASEKIDALRAEIRRHDELYYNRATPEISDADYDKLFRELEKLEEAHPELADPNSPTQRVGGDPIEGFTQVKHLVPMLSIDDVFELDPETTDTPESELIEFYQRLRKNLGRDDIDVTVEPKIDGVAVSLVYRHGTLDYAATRGDGETGDDITHNVRTIRSVPLELPGEAPELLEVRGEIFMPNEAFAAMNAERDEQGLPTFANPRNATAGTLKQLDPKKVAERPLAFLAHGLGAYEGPELATEDGFAALLEKLRIPRNEPLIHATDLDKLLEAIGRIDRERHDLDYGTDGAVVKVSSYEERRTLGFRSRAPRWAAAYKFRPEQKETLLKAVTVQVGRTGVLTPVAELEPVLVSGTTVSRATLHNEEEIQRKDVRIGDTVLIEKAGEIIPAVVKVIDGKRPPDSKSFSLFDHVGGKCPSCGGPIAKEEGFVAWRCGNFECPAQAVSKIKQFASRKALDIDGVGETVAEALVSRELCSAPLDLFALSEEQLANLNLGSDDEPRRFGEKNAVKVMAALERARSKPLDRWLFAMGIRHVGESASKELSRLHRTLPELASSPILMALRESAKLEEERKAVSPRNKDHPPANDEEKEHRQQEHDRLKERITELADQLAPYQVSPDVGPVAAESVLAFFESDAGSHVLKRIDELGLEPVSGNHLPEPGKADTSDMPLAGKTIVITGTLSMGRDEMKRLLESKGAKVSGSVSKNTDYLVAGDGGGSKRDKAEKLEVKILNEEELRDLVPDL</sequence>
<keyword evidence="7 11" id="KW-0460">Magnesium</keyword>
<dbReference type="Proteomes" id="UP001374893">
    <property type="component" value="Chromosome"/>
</dbReference>
<keyword evidence="11" id="KW-0464">Manganese</keyword>
<dbReference type="NCBIfam" id="NF005932">
    <property type="entry name" value="PRK07956.1"/>
    <property type="match status" value="1"/>
</dbReference>
<keyword evidence="9 11" id="KW-0234">DNA repair</keyword>
<dbReference type="Gene3D" id="3.40.50.10190">
    <property type="entry name" value="BRCT domain"/>
    <property type="match status" value="1"/>
</dbReference>
<dbReference type="PIRSF" id="PIRSF001604">
    <property type="entry name" value="LigA"/>
    <property type="match status" value="1"/>
</dbReference>
<dbReference type="SUPFAM" id="SSF50249">
    <property type="entry name" value="Nucleic acid-binding proteins"/>
    <property type="match status" value="1"/>
</dbReference>
<evidence type="ECO:0000256" key="8">
    <source>
        <dbReference type="ARBA" id="ARBA00023027"/>
    </source>
</evidence>
<proteinExistence type="inferred from homology"/>
<keyword evidence="2 11" id="KW-0436">Ligase</keyword>
<dbReference type="EC" id="6.5.1.2" evidence="11 12"/>
<dbReference type="RefSeq" id="WP_338686166.1">
    <property type="nucleotide sequence ID" value="NZ_AP024702.1"/>
</dbReference>
<feature type="binding site" evidence="11">
    <location>
        <position position="302"/>
    </location>
    <ligand>
        <name>NAD(+)</name>
        <dbReference type="ChEBI" id="CHEBI:57540"/>
    </ligand>
</feature>
<dbReference type="Pfam" id="PF03119">
    <property type="entry name" value="DNA_ligase_ZBD"/>
    <property type="match status" value="1"/>
</dbReference>
<feature type="binding site" evidence="11">
    <location>
        <position position="150"/>
    </location>
    <ligand>
        <name>NAD(+)</name>
        <dbReference type="ChEBI" id="CHEBI:57540"/>
    </ligand>
</feature>
<comment type="function">
    <text evidence="1 11">DNA ligase that catalyzes the formation of phosphodiester linkages between 5'-phosphoryl and 3'-hydroxyl groups in double-stranded DNA using NAD as a coenzyme and as the energy source for the reaction. It is essential for DNA replication and repair of damaged DNA.</text>
</comment>
<keyword evidence="5 11" id="KW-0227">DNA damage</keyword>
<organism evidence="15 16">
    <name type="scientific">Haloferula helveola</name>
    <dbReference type="NCBI Taxonomy" id="490095"/>
    <lineage>
        <taxon>Bacteria</taxon>
        <taxon>Pseudomonadati</taxon>
        <taxon>Verrucomicrobiota</taxon>
        <taxon>Verrucomicrobiia</taxon>
        <taxon>Verrucomicrobiales</taxon>
        <taxon>Verrucomicrobiaceae</taxon>
        <taxon>Haloferula</taxon>
    </lineage>
</organism>
<dbReference type="SUPFAM" id="SSF56091">
    <property type="entry name" value="DNA ligase/mRNA capping enzyme, catalytic domain"/>
    <property type="match status" value="1"/>
</dbReference>
<evidence type="ECO:0000256" key="3">
    <source>
        <dbReference type="ARBA" id="ARBA00022705"/>
    </source>
</evidence>
<dbReference type="CDD" id="cd17748">
    <property type="entry name" value="BRCT_DNA_ligase_like"/>
    <property type="match status" value="1"/>
</dbReference>
<dbReference type="InterPro" id="IPR013839">
    <property type="entry name" value="DNAligase_adenylation"/>
</dbReference>
<dbReference type="PROSITE" id="PS01055">
    <property type="entry name" value="DNA_LIGASE_N1"/>
    <property type="match status" value="1"/>
</dbReference>
<feature type="binding site" evidence="11">
    <location>
        <begin position="87"/>
        <end position="88"/>
    </location>
    <ligand>
        <name>NAD(+)</name>
        <dbReference type="ChEBI" id="CHEBI:57540"/>
    </ligand>
</feature>
<feature type="binding site" evidence="11">
    <location>
        <position position="127"/>
    </location>
    <ligand>
        <name>NAD(+)</name>
        <dbReference type="ChEBI" id="CHEBI:57540"/>
    </ligand>
</feature>
<dbReference type="InterPro" id="IPR001357">
    <property type="entry name" value="BRCT_dom"/>
</dbReference>
<dbReference type="InterPro" id="IPR018239">
    <property type="entry name" value="DNA_ligase_AS"/>
</dbReference>
<feature type="domain" description="BRCT" evidence="14">
    <location>
        <begin position="673"/>
        <end position="751"/>
    </location>
</feature>
<dbReference type="InterPro" id="IPR033136">
    <property type="entry name" value="DNA_ligase_CS"/>
</dbReference>
<dbReference type="GO" id="GO:0016874">
    <property type="term" value="F:ligase activity"/>
    <property type="evidence" value="ECO:0007669"/>
    <property type="project" value="UniProtKB-KW"/>
</dbReference>
<evidence type="ECO:0000256" key="9">
    <source>
        <dbReference type="ARBA" id="ARBA00023204"/>
    </source>
</evidence>
<evidence type="ECO:0000256" key="5">
    <source>
        <dbReference type="ARBA" id="ARBA00022763"/>
    </source>
</evidence>
<dbReference type="Pfam" id="PF03120">
    <property type="entry name" value="OB_DNA_ligase"/>
    <property type="match status" value="1"/>
</dbReference>
<dbReference type="InterPro" id="IPR001679">
    <property type="entry name" value="DNA_ligase"/>
</dbReference>
<evidence type="ECO:0000256" key="11">
    <source>
        <dbReference type="HAMAP-Rule" id="MF_01588"/>
    </source>
</evidence>
<dbReference type="InterPro" id="IPR013840">
    <property type="entry name" value="DNAligase_N"/>
</dbReference>
<accession>A0ABN6H8N8</accession>
<dbReference type="PROSITE" id="PS01056">
    <property type="entry name" value="DNA_LIGASE_N2"/>
    <property type="match status" value="1"/>
</dbReference>
<dbReference type="InterPro" id="IPR012340">
    <property type="entry name" value="NA-bd_OB-fold"/>
</dbReference>
<evidence type="ECO:0000259" key="14">
    <source>
        <dbReference type="PROSITE" id="PS50172"/>
    </source>
</evidence>
<evidence type="ECO:0000313" key="15">
    <source>
        <dbReference type="EMBL" id="BCX49528.1"/>
    </source>
</evidence>
<dbReference type="InterPro" id="IPR004149">
    <property type="entry name" value="Znf_DNAligase_C4"/>
</dbReference>
<comment type="cofactor">
    <cofactor evidence="11">
        <name>Mg(2+)</name>
        <dbReference type="ChEBI" id="CHEBI:18420"/>
    </cofactor>
    <cofactor evidence="11">
        <name>Mn(2+)</name>
        <dbReference type="ChEBI" id="CHEBI:29035"/>
    </cofactor>
</comment>
<keyword evidence="8 11" id="KW-0520">NAD</keyword>
<keyword evidence="4 11" id="KW-0479">Metal-binding</keyword>
<feature type="binding site" evidence="11">
    <location>
        <begin position="38"/>
        <end position="42"/>
    </location>
    <ligand>
        <name>NAD(+)</name>
        <dbReference type="ChEBI" id="CHEBI:57540"/>
    </ligand>
</feature>
<evidence type="ECO:0000256" key="13">
    <source>
        <dbReference type="SAM" id="MobiDB-lite"/>
    </source>
</evidence>
<dbReference type="Gene3D" id="1.10.287.610">
    <property type="entry name" value="Helix hairpin bin"/>
    <property type="match status" value="1"/>
</dbReference>
<keyword evidence="6 11" id="KW-0862">Zinc</keyword>
<dbReference type="HAMAP" id="MF_01588">
    <property type="entry name" value="DNA_ligase_A"/>
    <property type="match status" value="1"/>
</dbReference>
<dbReference type="Pfam" id="PF01653">
    <property type="entry name" value="DNA_ligase_aden"/>
    <property type="match status" value="1"/>
</dbReference>
<dbReference type="Gene3D" id="1.10.150.20">
    <property type="entry name" value="5' to 3' exonuclease, C-terminal subdomain"/>
    <property type="match status" value="2"/>
</dbReference>
<dbReference type="Gene3D" id="3.30.470.30">
    <property type="entry name" value="DNA ligase/mRNA capping enzyme"/>
    <property type="match status" value="1"/>
</dbReference>
<dbReference type="SUPFAM" id="SSF52113">
    <property type="entry name" value="BRCT domain"/>
    <property type="match status" value="1"/>
</dbReference>
<dbReference type="SMART" id="SM00532">
    <property type="entry name" value="LIGANc"/>
    <property type="match status" value="1"/>
</dbReference>
<feature type="binding site" evidence="11">
    <location>
        <position position="326"/>
    </location>
    <ligand>
        <name>NAD(+)</name>
        <dbReference type="ChEBI" id="CHEBI:57540"/>
    </ligand>
</feature>
<dbReference type="PANTHER" id="PTHR23389:SF9">
    <property type="entry name" value="DNA LIGASE"/>
    <property type="match status" value="1"/>
</dbReference>
<name>A0ABN6H8N8_9BACT</name>
<dbReference type="SUPFAM" id="SSF47781">
    <property type="entry name" value="RuvA domain 2-like"/>
    <property type="match status" value="1"/>
</dbReference>
<keyword evidence="16" id="KW-1185">Reference proteome</keyword>
<dbReference type="PROSITE" id="PS50172">
    <property type="entry name" value="BRCT"/>
    <property type="match status" value="1"/>
</dbReference>
<reference evidence="15 16" key="1">
    <citation type="submission" date="2021-06" db="EMBL/GenBank/DDBJ databases">
        <title>Complete genome of Haloferula helveola possessing various polysaccharide degrading enzymes.</title>
        <authorList>
            <person name="Takami H."/>
            <person name="Huang C."/>
            <person name="Hamasaki K."/>
        </authorList>
    </citation>
    <scope>NUCLEOTIDE SEQUENCE [LARGE SCALE GENOMIC DNA]</scope>
    <source>
        <strain evidence="15 16">CN-1</strain>
    </source>
</reference>
<evidence type="ECO:0000256" key="10">
    <source>
        <dbReference type="ARBA" id="ARBA00034005"/>
    </source>
</evidence>
<evidence type="ECO:0000313" key="16">
    <source>
        <dbReference type="Proteomes" id="UP001374893"/>
    </source>
</evidence>
<evidence type="ECO:0000256" key="2">
    <source>
        <dbReference type="ARBA" id="ARBA00022598"/>
    </source>
</evidence>
<protein>
    <recommendedName>
        <fullName evidence="11 12">DNA ligase</fullName>
        <ecNumber evidence="11 12">6.5.1.2</ecNumber>
    </recommendedName>
    <alternativeName>
        <fullName evidence="11">Polydeoxyribonucleotide synthase [NAD(+)]</fullName>
    </alternativeName>
</protein>
<dbReference type="SMART" id="SM00292">
    <property type="entry name" value="BRCT"/>
    <property type="match status" value="1"/>
</dbReference>
<dbReference type="Gene3D" id="2.40.50.140">
    <property type="entry name" value="Nucleic acid-binding proteins"/>
    <property type="match status" value="1"/>
</dbReference>
<gene>
    <name evidence="11 15" type="primary">ligA</name>
    <name evidence="15" type="ORF">HAHE_34360</name>
</gene>
<dbReference type="InterPro" id="IPR004150">
    <property type="entry name" value="NAD_DNA_ligase_OB"/>
</dbReference>
<dbReference type="Gene3D" id="6.20.10.30">
    <property type="match status" value="1"/>
</dbReference>
<evidence type="ECO:0000256" key="6">
    <source>
        <dbReference type="ARBA" id="ARBA00022833"/>
    </source>
</evidence>
<comment type="similarity">
    <text evidence="11">Belongs to the NAD-dependent DNA ligase family. LigA subfamily.</text>
</comment>
<dbReference type="PANTHER" id="PTHR23389">
    <property type="entry name" value="CHROMOSOME TRANSMISSION FIDELITY FACTOR 18"/>
    <property type="match status" value="1"/>
</dbReference>
<feature type="active site" description="N6-AMP-lysine intermediate" evidence="11">
    <location>
        <position position="129"/>
    </location>
</feature>
<evidence type="ECO:0000256" key="12">
    <source>
        <dbReference type="RuleBase" id="RU000618"/>
    </source>
</evidence>
<feature type="binding site" evidence="11">
    <location>
        <position position="447"/>
    </location>
    <ligand>
        <name>Zn(2+)</name>
        <dbReference type="ChEBI" id="CHEBI:29105"/>
    </ligand>
</feature>
<feature type="binding site" evidence="11">
    <location>
        <position position="424"/>
    </location>
    <ligand>
        <name>Zn(2+)</name>
        <dbReference type="ChEBI" id="CHEBI:29105"/>
    </ligand>
</feature>
<feature type="binding site" evidence="11">
    <location>
        <position position="442"/>
    </location>
    <ligand>
        <name>Zn(2+)</name>
        <dbReference type="ChEBI" id="CHEBI:29105"/>
    </ligand>
</feature>
<comment type="catalytic activity">
    <reaction evidence="10 11 12">
        <text>NAD(+) + (deoxyribonucleotide)n-3'-hydroxyl + 5'-phospho-(deoxyribonucleotide)m = (deoxyribonucleotide)n+m + AMP + beta-nicotinamide D-nucleotide.</text>
        <dbReference type="EC" id="6.5.1.2"/>
    </reaction>
</comment>
<feature type="binding site" evidence="11">
    <location>
        <position position="427"/>
    </location>
    <ligand>
        <name>Zn(2+)</name>
        <dbReference type="ChEBI" id="CHEBI:29105"/>
    </ligand>
</feature>
<evidence type="ECO:0000256" key="7">
    <source>
        <dbReference type="ARBA" id="ARBA00022842"/>
    </source>
</evidence>
<feature type="region of interest" description="Disordered" evidence="13">
    <location>
        <begin position="577"/>
        <end position="607"/>
    </location>
</feature>
<evidence type="ECO:0000256" key="1">
    <source>
        <dbReference type="ARBA" id="ARBA00004067"/>
    </source>
</evidence>
<feature type="binding site" evidence="11">
    <location>
        <position position="186"/>
    </location>
    <ligand>
        <name>NAD(+)</name>
        <dbReference type="ChEBI" id="CHEBI:57540"/>
    </ligand>
</feature>
<dbReference type="EMBL" id="AP024702">
    <property type="protein sequence ID" value="BCX49528.1"/>
    <property type="molecule type" value="Genomic_DNA"/>
</dbReference>
<dbReference type="CDD" id="cd00114">
    <property type="entry name" value="LIGANc"/>
    <property type="match status" value="1"/>
</dbReference>
<dbReference type="Pfam" id="PF00533">
    <property type="entry name" value="BRCT"/>
    <property type="match status" value="1"/>
</dbReference>
<dbReference type="InterPro" id="IPR036420">
    <property type="entry name" value="BRCT_dom_sf"/>
</dbReference>
<dbReference type="InterPro" id="IPR010994">
    <property type="entry name" value="RuvA_2-like"/>
</dbReference>
<evidence type="ECO:0000256" key="4">
    <source>
        <dbReference type="ARBA" id="ARBA00022723"/>
    </source>
</evidence>
<dbReference type="NCBIfam" id="TIGR00575">
    <property type="entry name" value="dnlj"/>
    <property type="match status" value="1"/>
</dbReference>
<keyword evidence="3 11" id="KW-0235">DNA replication</keyword>